<feature type="region of interest" description="Disordered" evidence="1">
    <location>
        <begin position="1"/>
        <end position="33"/>
    </location>
</feature>
<dbReference type="Proteomes" id="UP001150941">
    <property type="component" value="Unassembled WGS sequence"/>
</dbReference>
<keyword evidence="3" id="KW-1185">Reference proteome</keyword>
<feature type="compositionally biased region" description="Basic and acidic residues" evidence="1">
    <location>
        <begin position="76"/>
        <end position="85"/>
    </location>
</feature>
<evidence type="ECO:0000313" key="2">
    <source>
        <dbReference type="EMBL" id="KAJ5217278.1"/>
    </source>
</evidence>
<name>A0A9W9TC48_9EURO</name>
<dbReference type="OrthoDB" id="5377039at2759"/>
<dbReference type="RefSeq" id="XP_058326149.1">
    <property type="nucleotide sequence ID" value="XM_058479581.1"/>
</dbReference>
<reference evidence="2" key="2">
    <citation type="journal article" date="2023" name="IMA Fungus">
        <title>Comparative genomic study of the Penicillium genus elucidates a diverse pangenome and 15 lateral gene transfer events.</title>
        <authorList>
            <person name="Petersen C."/>
            <person name="Sorensen T."/>
            <person name="Nielsen M.R."/>
            <person name="Sondergaard T.E."/>
            <person name="Sorensen J.L."/>
            <person name="Fitzpatrick D.A."/>
            <person name="Frisvad J.C."/>
            <person name="Nielsen K.L."/>
        </authorList>
    </citation>
    <scope>NUCLEOTIDE SEQUENCE</scope>
    <source>
        <strain evidence="2">IBT 19713</strain>
    </source>
</reference>
<comment type="caution">
    <text evidence="2">The sequence shown here is derived from an EMBL/GenBank/DDBJ whole genome shotgun (WGS) entry which is preliminary data.</text>
</comment>
<protein>
    <submittedName>
        <fullName evidence="2">Uncharacterized protein</fullName>
    </submittedName>
</protein>
<feature type="compositionally biased region" description="Basic residues" evidence="1">
    <location>
        <begin position="1"/>
        <end position="18"/>
    </location>
</feature>
<proteinExistence type="predicted"/>
<dbReference type="GeneID" id="83206885"/>
<dbReference type="AlphaFoldDB" id="A0A9W9TC48"/>
<feature type="region of interest" description="Disordered" evidence="1">
    <location>
        <begin position="54"/>
        <end position="118"/>
    </location>
</feature>
<organism evidence="2 3">
    <name type="scientific">Penicillium chermesinum</name>
    <dbReference type="NCBI Taxonomy" id="63820"/>
    <lineage>
        <taxon>Eukaryota</taxon>
        <taxon>Fungi</taxon>
        <taxon>Dikarya</taxon>
        <taxon>Ascomycota</taxon>
        <taxon>Pezizomycotina</taxon>
        <taxon>Eurotiomycetes</taxon>
        <taxon>Eurotiomycetidae</taxon>
        <taxon>Eurotiales</taxon>
        <taxon>Aspergillaceae</taxon>
        <taxon>Penicillium</taxon>
    </lineage>
</organism>
<reference evidence="2" key="1">
    <citation type="submission" date="2022-11" db="EMBL/GenBank/DDBJ databases">
        <authorList>
            <person name="Petersen C."/>
        </authorList>
    </citation>
    <scope>NUCLEOTIDE SEQUENCE</scope>
    <source>
        <strain evidence="2">IBT 19713</strain>
    </source>
</reference>
<evidence type="ECO:0000256" key="1">
    <source>
        <dbReference type="SAM" id="MobiDB-lite"/>
    </source>
</evidence>
<sequence length="157" mass="17298">MSSTKRKKEQQKKNRAQKRPPPQGLRLRPSARSIVPPTLSFRLELSALFNQTVMGVDRRDPDGDSEMASSVGSVHSDSDNPDHGARTPTRLAQSSAVAAAELSPPGQTDKEASGAAIAKQAAEWKTKAESQRAWEHVIDRDFTLDQFGDPFDERDMQ</sequence>
<dbReference type="EMBL" id="JAPQKS010000008">
    <property type="protein sequence ID" value="KAJ5217278.1"/>
    <property type="molecule type" value="Genomic_DNA"/>
</dbReference>
<accession>A0A9W9TC48</accession>
<evidence type="ECO:0000313" key="3">
    <source>
        <dbReference type="Proteomes" id="UP001150941"/>
    </source>
</evidence>
<gene>
    <name evidence="2" type="ORF">N7468_010286</name>
</gene>